<feature type="compositionally biased region" description="Basic and acidic residues" evidence="4">
    <location>
        <begin position="978"/>
        <end position="987"/>
    </location>
</feature>
<organism evidence="7 8">
    <name type="scientific">Dovyalis caffra</name>
    <dbReference type="NCBI Taxonomy" id="77055"/>
    <lineage>
        <taxon>Eukaryota</taxon>
        <taxon>Viridiplantae</taxon>
        <taxon>Streptophyta</taxon>
        <taxon>Embryophyta</taxon>
        <taxon>Tracheophyta</taxon>
        <taxon>Spermatophyta</taxon>
        <taxon>Magnoliopsida</taxon>
        <taxon>eudicotyledons</taxon>
        <taxon>Gunneridae</taxon>
        <taxon>Pentapetalae</taxon>
        <taxon>rosids</taxon>
        <taxon>fabids</taxon>
        <taxon>Malpighiales</taxon>
        <taxon>Salicaceae</taxon>
        <taxon>Flacourtieae</taxon>
        <taxon>Dovyalis</taxon>
    </lineage>
</organism>
<evidence type="ECO:0000313" key="7">
    <source>
        <dbReference type="EMBL" id="CAK7340692.1"/>
    </source>
</evidence>
<evidence type="ECO:0000259" key="6">
    <source>
        <dbReference type="PROSITE" id="PS51050"/>
    </source>
</evidence>
<dbReference type="Pfam" id="PF24756">
    <property type="entry name" value="THD_CWZF3-5-7"/>
    <property type="match status" value="1"/>
</dbReference>
<keyword evidence="5" id="KW-0812">Transmembrane</keyword>
<feature type="region of interest" description="Disordered" evidence="4">
    <location>
        <begin position="776"/>
        <end position="796"/>
    </location>
</feature>
<evidence type="ECO:0000313" key="8">
    <source>
        <dbReference type="Proteomes" id="UP001314170"/>
    </source>
</evidence>
<dbReference type="PANTHER" id="PTHR46524:SF7">
    <property type="entry name" value="CW-TYPE ZINC FINGER"/>
    <property type="match status" value="1"/>
</dbReference>
<feature type="region of interest" description="Disordered" evidence="4">
    <location>
        <begin position="514"/>
        <end position="554"/>
    </location>
</feature>
<dbReference type="Proteomes" id="UP001314170">
    <property type="component" value="Unassembled WGS sequence"/>
</dbReference>
<feature type="region of interest" description="Disordered" evidence="4">
    <location>
        <begin position="264"/>
        <end position="290"/>
    </location>
</feature>
<sequence>MGESEIEEGEACDYMDNGDRNIDIDVALSYICEHWCSVFLFVLCNLSGTSWNICRNRSRISLLSATKLCSFIINVLIVELILLDLDFAVYYHKNSSILGVVLVATGDRIQEILGQYRKDFEGGVSADNLGARFGGYGSFLPTYQRSPSIWSNPVIQQKVQSHGIQASSHDDQLAEGAVQNSTGSIHETVSGRPKAASRSGFPLPVAKTLPEDRLVKLHSSGECFSDHEPLKVLVNQSDQKMLKVRIKVGSDSCLPEQKKSSIYSNLGLDMSPSSSEETDSSSEWGRDFPDSLEKDMYSPSRIVRIMTSSPVPSGALLSPLDDCLLNLSEQKDFLDHKRLVPVQERSAMWADEKVLVEKQKKPRDRNVRLVELKNEHYNDPPNSLSASSKNETSMETSKGNHILSDAGNHPPESKTTKVGTVAVGTGTIFRANVSGAEKELFSQKACKVHEVSAKATSTGKVRKANKLGCDPRDNGSKGDKSHALFKENYDMPEGMRKCRDGTLDLTKQKFEKKKTTNLQDDVKVSHGEKQLSADKKKPKGSKNDCSSTVGTSNNMRIRLSAEPKEKIFRKSCKGDNALLEDLRKVKVKHAVSTGDRKAGRNESRSRLLGAPAEDETRDYKLEVPEKEPPAFRNKSNVSSGDKKASFFSSSKANSRGDINDVAPLACPLPMEVAPFLIEENWVCCDKCHKWRLLPYGTNPDQLPQKWLCSMLDWLPGPGMNQCTVSEETTTDAQRALYPLPVAGNHDDRLSHSVSAESLITSVNTWHDLDQNTQDLSFSGGKKKPEMKEVSNPARYSVSKKQLNSTMKNEHVSIERRSLHNRSLCSLETKLEKRLGDVQPQKLKIEREADEEDFKLSKKPRMAGRHYAEEDQHTGGISKKEMESNNKKYSSCRDVRCLTKDSTSLYVKKQHIQFPKTVVAEDQDTMGIEGKKRKSKDRVNSQIYLGNHSGNMQDNSISVEETSRSECRNEKKARKCKSKGKDSSASKGDCKMFGKDKVNYLSQATADGKNSEGRDLRDGLQCMAATSSSSLISSTCKVKINFQDIKGSPVESVCSSPSKISNQGSPRRSLSGNRGSSDVGFSHFSGQTKCLEGESVGVSNWSGTIRKENAPVSAPIKEKSREIYRRNDDKAEKTIAGQKVSSIESLNNSNREDNQFGCEGHDSLRKMDAVIQKDCKLAPQHNVLQNHSSSGSLDLLPSDTINQVEKAAGRRKSLDFLFFGDKKENQCLISSEYDALEVDGSSSDDLARTPRQLGKDDGRNGLQDVMPRHPLPDASNVVASNHIRSDFFSQGANDALEGAKDLKHSADPLKISASGLQSAELFFQAALKFLHGASLFNPHNNNIINNGEMTSAEMYGHAAKLCEYCASEFERCNDLASAFLAYKCIEVAYMRVVYSNHLTASRDRNELQVALQRVSPVESPSSSDSDVENLNNEVKVGKRHITKDVGSQAARDHVIPARNQPNFVRLLNFAEDVNLAMEASRKSQAAFAAAEIILGEAGNMEGISSIKKVLDMGFHDVEGLLRLVRLAIESLHKTP</sequence>
<dbReference type="InterPro" id="IPR011124">
    <property type="entry name" value="Znf_CW"/>
</dbReference>
<feature type="transmembrane region" description="Helical" evidence="5">
    <location>
        <begin position="68"/>
        <end position="91"/>
    </location>
</feature>
<feature type="compositionally biased region" description="Polar residues" evidence="4">
    <location>
        <begin position="543"/>
        <end position="554"/>
    </location>
</feature>
<feature type="compositionally biased region" description="Polar residues" evidence="4">
    <location>
        <begin position="178"/>
        <end position="187"/>
    </location>
</feature>
<feature type="region of interest" description="Disordered" evidence="4">
    <location>
        <begin position="1048"/>
        <end position="1077"/>
    </location>
</feature>
<evidence type="ECO:0000256" key="5">
    <source>
        <dbReference type="SAM" id="Phobius"/>
    </source>
</evidence>
<feature type="compositionally biased region" description="Polar residues" evidence="4">
    <location>
        <begin position="380"/>
        <end position="399"/>
    </location>
</feature>
<accession>A0AAV1RYP7</accession>
<feature type="domain" description="CW-type" evidence="6">
    <location>
        <begin position="675"/>
        <end position="730"/>
    </location>
</feature>
<feature type="compositionally biased region" description="Polar residues" evidence="4">
    <location>
        <begin position="1052"/>
        <end position="1075"/>
    </location>
</feature>
<dbReference type="Gene3D" id="3.30.40.100">
    <property type="match status" value="1"/>
</dbReference>
<protein>
    <recommendedName>
        <fullName evidence="6">CW-type domain-containing protein</fullName>
    </recommendedName>
</protein>
<dbReference type="InterPro" id="IPR055300">
    <property type="entry name" value="CWZF3/5/7"/>
</dbReference>
<keyword evidence="5" id="KW-0472">Membrane</keyword>
<evidence type="ECO:0000256" key="3">
    <source>
        <dbReference type="ARBA" id="ARBA00022833"/>
    </source>
</evidence>
<evidence type="ECO:0000256" key="4">
    <source>
        <dbReference type="SAM" id="MobiDB-lite"/>
    </source>
</evidence>
<feature type="compositionally biased region" description="Basic and acidic residues" evidence="4">
    <location>
        <begin position="520"/>
        <end position="535"/>
    </location>
</feature>
<feature type="region of interest" description="Disordered" evidence="4">
    <location>
        <begin position="944"/>
        <end position="987"/>
    </location>
</feature>
<dbReference type="Pfam" id="PF07496">
    <property type="entry name" value="zf-CW"/>
    <property type="match status" value="1"/>
</dbReference>
<feature type="compositionally biased region" description="Polar residues" evidence="4">
    <location>
        <begin position="944"/>
        <end position="959"/>
    </location>
</feature>
<gene>
    <name evidence="7" type="ORF">DCAF_LOCUS15778</name>
</gene>
<feature type="region of interest" description="Disordered" evidence="4">
    <location>
        <begin position="859"/>
        <end position="884"/>
    </location>
</feature>
<dbReference type="EMBL" id="CAWUPB010001160">
    <property type="protein sequence ID" value="CAK7340692.1"/>
    <property type="molecule type" value="Genomic_DNA"/>
</dbReference>
<feature type="compositionally biased region" description="Basic and acidic residues" evidence="4">
    <location>
        <begin position="865"/>
        <end position="884"/>
    </location>
</feature>
<reference evidence="7 8" key="1">
    <citation type="submission" date="2024-01" db="EMBL/GenBank/DDBJ databases">
        <authorList>
            <person name="Waweru B."/>
        </authorList>
    </citation>
    <scope>NUCLEOTIDE SEQUENCE [LARGE SCALE GENOMIC DNA]</scope>
</reference>
<feature type="region of interest" description="Disordered" evidence="4">
    <location>
        <begin position="375"/>
        <end position="417"/>
    </location>
</feature>
<feature type="compositionally biased region" description="Basic and acidic residues" evidence="4">
    <location>
        <begin position="960"/>
        <end position="969"/>
    </location>
</feature>
<keyword evidence="2" id="KW-0863">Zinc-finger</keyword>
<comment type="caution">
    <text evidence="7">The sequence shown here is derived from an EMBL/GenBank/DDBJ whole genome shotgun (WGS) entry which is preliminary data.</text>
</comment>
<evidence type="ECO:0000256" key="2">
    <source>
        <dbReference type="ARBA" id="ARBA00022771"/>
    </source>
</evidence>
<feature type="region of interest" description="Disordered" evidence="4">
    <location>
        <begin position="589"/>
        <end position="616"/>
    </location>
</feature>
<dbReference type="GO" id="GO:0008270">
    <property type="term" value="F:zinc ion binding"/>
    <property type="evidence" value="ECO:0007669"/>
    <property type="project" value="UniProtKB-KW"/>
</dbReference>
<feature type="compositionally biased region" description="Basic and acidic residues" evidence="4">
    <location>
        <begin position="594"/>
        <end position="605"/>
    </location>
</feature>
<dbReference type="PROSITE" id="PS51050">
    <property type="entry name" value="ZF_CW"/>
    <property type="match status" value="1"/>
</dbReference>
<dbReference type="InterPro" id="IPR056406">
    <property type="entry name" value="THD_CWZF3/5/7"/>
</dbReference>
<feature type="transmembrane region" description="Helical" evidence="5">
    <location>
        <begin position="27"/>
        <end position="47"/>
    </location>
</feature>
<keyword evidence="5" id="KW-1133">Transmembrane helix</keyword>
<feature type="region of interest" description="Disordered" evidence="4">
    <location>
        <begin position="176"/>
        <end position="203"/>
    </location>
</feature>
<keyword evidence="3" id="KW-0862">Zinc</keyword>
<name>A0AAV1RYP7_9ROSI</name>
<evidence type="ECO:0000256" key="1">
    <source>
        <dbReference type="ARBA" id="ARBA00022723"/>
    </source>
</evidence>
<keyword evidence="8" id="KW-1185">Reference proteome</keyword>
<feature type="compositionally biased region" description="Basic and acidic residues" evidence="4">
    <location>
        <begin position="1244"/>
        <end position="1258"/>
    </location>
</feature>
<feature type="region of interest" description="Disordered" evidence="4">
    <location>
        <begin position="1238"/>
        <end position="1266"/>
    </location>
</feature>
<dbReference type="PANTHER" id="PTHR46524">
    <property type="entry name" value="CW-TYPE ZINC FINGER"/>
    <property type="match status" value="1"/>
</dbReference>
<proteinExistence type="predicted"/>
<keyword evidence="1" id="KW-0479">Metal-binding</keyword>